<dbReference type="InterPro" id="IPR050351">
    <property type="entry name" value="BphY/WalK/GraS-like"/>
</dbReference>
<comment type="catalytic activity">
    <reaction evidence="1">
        <text>ATP + protein L-histidine = ADP + protein N-phospho-L-histidine.</text>
        <dbReference type="EC" id="2.7.13.3"/>
    </reaction>
</comment>
<feature type="transmembrane region" description="Helical" evidence="10">
    <location>
        <begin position="296"/>
        <end position="313"/>
    </location>
</feature>
<dbReference type="PROSITE" id="PS50109">
    <property type="entry name" value="HIS_KIN"/>
    <property type="match status" value="1"/>
</dbReference>
<dbReference type="OrthoDB" id="5346691at2"/>
<dbReference type="EMBL" id="PDKO01000008">
    <property type="protein sequence ID" value="RXJ62479.1"/>
    <property type="molecule type" value="Genomic_DNA"/>
</dbReference>
<reference evidence="12 13" key="1">
    <citation type="submission" date="2017-10" db="EMBL/GenBank/DDBJ databases">
        <title>Genomics of the genus Arcobacter.</title>
        <authorList>
            <person name="Perez-Cataluna A."/>
            <person name="Figueras M.J."/>
        </authorList>
    </citation>
    <scope>NUCLEOTIDE SEQUENCE [LARGE SCALE GENOMIC DNA]</scope>
    <source>
        <strain evidence="12 13">DSM 24636</strain>
    </source>
</reference>
<gene>
    <name evidence="12" type="ORF">CRV06_10080</name>
</gene>
<keyword evidence="6 10" id="KW-0812">Transmembrane</keyword>
<evidence type="ECO:0000256" key="7">
    <source>
        <dbReference type="ARBA" id="ARBA00022777"/>
    </source>
</evidence>
<comment type="subcellular location">
    <subcellularLocation>
        <location evidence="2">Cell membrane</location>
        <topology evidence="2">Multi-pass membrane protein</topology>
    </subcellularLocation>
</comment>
<sequence length="536" mass="62744">MPKYKTKLSTIIILFLTLFIGISFVLRYYLIENTKLKYLKNEQIFFYKLQNESNSLLTYILYQYSSERENLKKLHQKVVKYLVSNGYDNSLDEIYNEINKNHPNKPYDIYITDKNLTIINTTYKPDLGFNLSFAKESFLEHKKRGEIGVSAPIFESYSQKFFSYTDSFLPDSNRVVQVSFKYKNADNKLEKIYSLVNKNSTVSSYRAYTISKDGYIGDFIFKKFKGRKLSLDEMKKIKNDVKNIVKKMDKNFIKIDKSYKTLYAKQQSIIFDDIKIIYSLTFDKSFLQNEIDKIDIIYIILLLIGLLTIYILFKIRDKEILLNQKDMFIKHSVHEIKTPLSIILLNNQLRDKIKGKDSYSLKIEGAIKTLKNSYDDMTFLMTRNKLDYSIKKIELSKCLKERVEYFSTIATAQGREIKLQINSKCIVKMDKKELIRLIDNNLSNAIKYSKLHSLIEVTLENNILNFTSQGDKIVDKKAIFDKYKRENSSIGGHGLGLSIVKDITQKYNIKKDVISKKGVNSFIYYLNCHNPATKKD</sequence>
<keyword evidence="9 10" id="KW-0472">Membrane</keyword>
<feature type="transmembrane region" description="Helical" evidence="10">
    <location>
        <begin position="12"/>
        <end position="30"/>
    </location>
</feature>
<dbReference type="GO" id="GO:0000155">
    <property type="term" value="F:phosphorelay sensor kinase activity"/>
    <property type="evidence" value="ECO:0007669"/>
    <property type="project" value="InterPro"/>
</dbReference>
<keyword evidence="5" id="KW-0808">Transferase</keyword>
<dbReference type="Pfam" id="PF02518">
    <property type="entry name" value="HATPase_c"/>
    <property type="match status" value="1"/>
</dbReference>
<protein>
    <recommendedName>
        <fullName evidence="3">histidine kinase</fullName>
        <ecNumber evidence="3">2.7.13.3</ecNumber>
    </recommendedName>
</protein>
<dbReference type="InterPro" id="IPR003661">
    <property type="entry name" value="HisK_dim/P_dom"/>
</dbReference>
<keyword evidence="13" id="KW-1185">Reference proteome</keyword>
<proteinExistence type="predicted"/>
<dbReference type="EC" id="2.7.13.3" evidence="3"/>
<feature type="domain" description="Histidine kinase" evidence="11">
    <location>
        <begin position="331"/>
        <end position="530"/>
    </location>
</feature>
<dbReference type="RefSeq" id="WP_129082378.1">
    <property type="nucleotide sequence ID" value="NZ_CP041070.1"/>
</dbReference>
<dbReference type="InterPro" id="IPR003594">
    <property type="entry name" value="HATPase_dom"/>
</dbReference>
<dbReference type="GO" id="GO:0016036">
    <property type="term" value="P:cellular response to phosphate starvation"/>
    <property type="evidence" value="ECO:0007669"/>
    <property type="project" value="TreeGrafter"/>
</dbReference>
<comment type="caution">
    <text evidence="12">The sequence shown here is derived from an EMBL/GenBank/DDBJ whole genome shotgun (WGS) entry which is preliminary data.</text>
</comment>
<evidence type="ECO:0000256" key="6">
    <source>
        <dbReference type="ARBA" id="ARBA00022692"/>
    </source>
</evidence>
<dbReference type="PANTHER" id="PTHR45453">
    <property type="entry name" value="PHOSPHATE REGULON SENSOR PROTEIN PHOR"/>
    <property type="match status" value="1"/>
</dbReference>
<dbReference type="Proteomes" id="UP000290191">
    <property type="component" value="Unassembled WGS sequence"/>
</dbReference>
<evidence type="ECO:0000313" key="12">
    <source>
        <dbReference type="EMBL" id="RXJ62479.1"/>
    </source>
</evidence>
<dbReference type="PANTHER" id="PTHR45453:SF2">
    <property type="entry name" value="HISTIDINE KINASE"/>
    <property type="match status" value="1"/>
</dbReference>
<dbReference type="AlphaFoldDB" id="A0A4Q0Y1H5"/>
<dbReference type="CDD" id="cd00082">
    <property type="entry name" value="HisKA"/>
    <property type="match status" value="1"/>
</dbReference>
<dbReference type="InterPro" id="IPR036890">
    <property type="entry name" value="HATPase_C_sf"/>
</dbReference>
<evidence type="ECO:0000256" key="1">
    <source>
        <dbReference type="ARBA" id="ARBA00000085"/>
    </source>
</evidence>
<dbReference type="Gene3D" id="3.30.565.10">
    <property type="entry name" value="Histidine kinase-like ATPase, C-terminal domain"/>
    <property type="match status" value="1"/>
</dbReference>
<keyword evidence="7" id="KW-0418">Kinase</keyword>
<evidence type="ECO:0000256" key="8">
    <source>
        <dbReference type="ARBA" id="ARBA00022989"/>
    </source>
</evidence>
<keyword evidence="8 10" id="KW-1133">Transmembrane helix</keyword>
<evidence type="ECO:0000256" key="4">
    <source>
        <dbReference type="ARBA" id="ARBA00022475"/>
    </source>
</evidence>
<dbReference type="SUPFAM" id="SSF55874">
    <property type="entry name" value="ATPase domain of HSP90 chaperone/DNA topoisomerase II/histidine kinase"/>
    <property type="match status" value="1"/>
</dbReference>
<evidence type="ECO:0000256" key="9">
    <source>
        <dbReference type="ARBA" id="ARBA00023136"/>
    </source>
</evidence>
<name>A0A4Q0Y1H5_9BACT</name>
<dbReference type="InterPro" id="IPR005467">
    <property type="entry name" value="His_kinase_dom"/>
</dbReference>
<evidence type="ECO:0000256" key="5">
    <source>
        <dbReference type="ARBA" id="ARBA00022679"/>
    </source>
</evidence>
<dbReference type="STRING" id="877500.GCA_000935065_01047"/>
<evidence type="ECO:0000256" key="10">
    <source>
        <dbReference type="SAM" id="Phobius"/>
    </source>
</evidence>
<dbReference type="GO" id="GO:0004721">
    <property type="term" value="F:phosphoprotein phosphatase activity"/>
    <property type="evidence" value="ECO:0007669"/>
    <property type="project" value="TreeGrafter"/>
</dbReference>
<evidence type="ECO:0000259" key="11">
    <source>
        <dbReference type="PROSITE" id="PS50109"/>
    </source>
</evidence>
<accession>A0A4Q0Y1H5</accession>
<keyword evidence="4" id="KW-1003">Cell membrane</keyword>
<evidence type="ECO:0000256" key="3">
    <source>
        <dbReference type="ARBA" id="ARBA00012438"/>
    </source>
</evidence>
<organism evidence="12 13">
    <name type="scientific">Halarcobacter anaerophilus</name>
    <dbReference type="NCBI Taxonomy" id="877500"/>
    <lineage>
        <taxon>Bacteria</taxon>
        <taxon>Pseudomonadati</taxon>
        <taxon>Campylobacterota</taxon>
        <taxon>Epsilonproteobacteria</taxon>
        <taxon>Campylobacterales</taxon>
        <taxon>Arcobacteraceae</taxon>
        <taxon>Halarcobacter</taxon>
    </lineage>
</organism>
<evidence type="ECO:0000256" key="2">
    <source>
        <dbReference type="ARBA" id="ARBA00004651"/>
    </source>
</evidence>
<evidence type="ECO:0000313" key="13">
    <source>
        <dbReference type="Proteomes" id="UP000290191"/>
    </source>
</evidence>
<dbReference type="SMART" id="SM00387">
    <property type="entry name" value="HATPase_c"/>
    <property type="match status" value="1"/>
</dbReference>
<dbReference type="GO" id="GO:0005886">
    <property type="term" value="C:plasma membrane"/>
    <property type="evidence" value="ECO:0007669"/>
    <property type="project" value="UniProtKB-SubCell"/>
</dbReference>